<dbReference type="Pfam" id="PF22953">
    <property type="entry name" value="SpnB_Rossmann"/>
    <property type="match status" value="1"/>
</dbReference>
<comment type="pathway">
    <text evidence="2">Antibiotic biosynthesis.</text>
</comment>
<feature type="domain" description="PKS/mFAS DH" evidence="12">
    <location>
        <begin position="939"/>
        <end position="1214"/>
    </location>
</feature>
<dbReference type="SMART" id="SM01294">
    <property type="entry name" value="PKS_PP_betabranch"/>
    <property type="match status" value="2"/>
</dbReference>
<dbReference type="Gene3D" id="3.40.50.720">
    <property type="entry name" value="NAD(P)-binding Rossmann-like Domain"/>
    <property type="match status" value="2"/>
</dbReference>
<proteinExistence type="predicted"/>
<dbReference type="Gene3D" id="3.40.47.10">
    <property type="match status" value="2"/>
</dbReference>
<keyword evidence="6" id="KW-0045">Antibiotic biosynthesis</keyword>
<reference evidence="13 14" key="1">
    <citation type="submission" date="2020-08" db="EMBL/GenBank/DDBJ databases">
        <title>Sequencing the genomes of 1000 actinobacteria strains.</title>
        <authorList>
            <person name="Klenk H.-P."/>
        </authorList>
    </citation>
    <scope>NUCLEOTIDE SEQUENCE [LARGE SCALE GENOMIC DNA]</scope>
    <source>
        <strain evidence="13 14">DSM 44772</strain>
    </source>
</reference>
<dbReference type="InterPro" id="IPR014030">
    <property type="entry name" value="Ketoacyl_synth_N"/>
</dbReference>
<keyword evidence="4" id="KW-0597">Phosphoprotein</keyword>
<dbReference type="GO" id="GO:0031177">
    <property type="term" value="F:phosphopantetheine binding"/>
    <property type="evidence" value="ECO:0007669"/>
    <property type="project" value="InterPro"/>
</dbReference>
<dbReference type="InterPro" id="IPR013968">
    <property type="entry name" value="PKS_KR"/>
</dbReference>
<evidence type="ECO:0000259" key="12">
    <source>
        <dbReference type="PROSITE" id="PS52019"/>
    </source>
</evidence>
<evidence type="ECO:0000256" key="5">
    <source>
        <dbReference type="ARBA" id="ARBA00022679"/>
    </source>
</evidence>
<dbReference type="InterPro" id="IPR049552">
    <property type="entry name" value="PKS_DH_N"/>
</dbReference>
<dbReference type="NCBIfam" id="NF045894">
    <property type="entry name" value="PKS_plus_SDR"/>
    <property type="match status" value="1"/>
</dbReference>
<dbReference type="SMART" id="SM00826">
    <property type="entry name" value="PKS_DH"/>
    <property type="match status" value="1"/>
</dbReference>
<evidence type="ECO:0000256" key="7">
    <source>
        <dbReference type="ARBA" id="ARBA00023268"/>
    </source>
</evidence>
<keyword evidence="8" id="KW-0012">Acyltransferase</keyword>
<gene>
    <name evidence="13" type="ORF">F4557_004312</name>
</gene>
<protein>
    <submittedName>
        <fullName evidence="13">Polyketide synthase 12</fullName>
    </submittedName>
</protein>
<evidence type="ECO:0000256" key="1">
    <source>
        <dbReference type="ARBA" id="ARBA00001957"/>
    </source>
</evidence>
<keyword evidence="3" id="KW-0596">Phosphopantetheine</keyword>
<dbReference type="FunFam" id="1.10.1200.10:FF:000007">
    <property type="entry name" value="Probable polyketide synthase pks17"/>
    <property type="match status" value="2"/>
</dbReference>
<feature type="domain" description="Ketosynthase family 3 (KS3)" evidence="11">
    <location>
        <begin position="33"/>
        <end position="459"/>
    </location>
</feature>
<dbReference type="InterPro" id="IPR049551">
    <property type="entry name" value="PKS_DH_C"/>
</dbReference>
<dbReference type="SUPFAM" id="SSF55048">
    <property type="entry name" value="Probable ACP-binding domain of malonyl-CoA ACP transacylase"/>
    <property type="match status" value="2"/>
</dbReference>
<dbReference type="SMART" id="SM00827">
    <property type="entry name" value="PKS_AT"/>
    <property type="match status" value="2"/>
</dbReference>
<sequence length="3398" mass="356324">MENDDRFRDYLRRATAELQSTRQRLREAEDRDREPIAIVSMACRFPGGASSPEGLWSLLAEGRDAVTAFPADRGWDLERIYHQDPDVPGTSYVREGGFVGEASCFDADLFGISPREALAMDPQQRLLLETAWEAFERAGMAPASVRGGRTGVFVGATYQEYGPHLSEAGEDIEGYLSTGVTPSVASGRLSYVFGLEGPALTIDTACSSSLVALHLACQSLRRGECSLALAGGATVLSAPGLFTEFSRQRGLAPDGRCKAFAAAADGTGWGEGAGLVLVERLSDAQRNGHPVLAVIRGSAVNQDGASNGLTAPNGPSQRRVIEQALAGAGLVPGDVDAVEAHGTGTTLGDPIEAQALIAAYGRQRPGDRPLWLGSVKSNIGHTQAAAGVAGLIKMVEAMRRGVLPRTLHVDEPTPHVDWSAGSVRLLTEQVEWPETGRPRRAGISSFGISGTNAHVIVEQAASPDADVDRQGAPAGERSSAVPWLLSAKTEAGLAAHARRLAEHLDAHPDLDAGEVAWALATTRSVLEHRAVIVGDPVSLREGLEALAAGDPHPAVVTGHASADAGGKTVFVFPGQGSQWPGMGAELLATSPVFRDHIQACEQALAPHVDWSLTDILTTPQGAAALDRVDVVQPALFAVMTGLAHLWQSLGIQPDAVIGHSQGEIAAAYTAGALTLHDAAQLIALRSQALTALAGTGTMAAIHTTPTDLNDLLPDTITIAAINGPATTIVAGPDHAITQLLDECEQRQIKTRRIDVDYASHSPAIDTIADHITTATTGIQPQPATTAMYSTVTGQPINGTELNSHYWYNNIRNTVHFHPTITHLATHGHTTYIETSPHPTLTTPIQHTLDTTQTTATATATGTLHRDHPTWTRLLTNLATLHTQGFTTDWTRILDAIGVPRPASPPALPTYAFQRQRYWLDGRGRRAGDVADAGLTPADHPLIGAMVKLASGGEVVLTGRVSKGSHPWLADHVVAGSALLPGSAFVELAVHAGRLVGCGRVEALTLEAPMALPDRGGVGLQVVVEAADEGGRRAITVYSRPEESADDLPWTRHAGGVVTAGAPVDLPPDMAFWPPAEAQPMDTEGCYAALAQVGYEYGPAFQGLRRAWRHGEDLLAEVALPDGADAARFGVHPALLDACLHVVGLSVLDRTEREVDLPFDWNGVSLFLSGAGAARVRVSPSGPRTVTVSVADETGRPVMSVESLTMRPVRTEHLRHGRDAGRHLYALEWTPLPEGRPEGRDQDGLVLLGADKPGLAHAFGPGVEVFADLDALTEAIDAGADVPDNVVTVCSGAGAGGLAEAARTTGAAALGLVRAWLEDQRWAASRLVVVTRGAVSTRTGEDVADLAAAPVWGLVRAAQSENPGRFLLVDIDDDPDSASVLPGLAAIASVPGETQAAVRRGTVLAPRLATAVPGGDSRPALLDPDGTVLITGGTGLVGGRIAHHLVAAHGARHVILASRQGPGAEGAAELRDRLAELGAEVTVAACDAADRGQLADLLASVPAAHPLTAVVHAAGVIDDGVVGSLTPERMARVAHPKVDAAVNLHELTRHADLALFALFSSAAGIIGTPGQGNYAAANAFLDALAAHRRATGLPGTSLAWGLWEETSRMTAHLGAAELSRVERGGLVRLRSEQGAALFDAACAAGEALVAPVPLDIAALRARAAEGSLPALFRRIVPVPVRGAGGSGAAQPEGSLARRLAGLPEAEQREALLDLTRGHVMAVLRRDTAQGMPADRAFQDLGFDSLTAVELRNRLSAATGLALPATLVFDHPTPRDVADHLRDLLAGARRTPSATAAARRSADEPVAIVAMACRYPGGIRSPEDLWRFVEAGRDGISAFPTDRGWDLERLYHPDPAHSGTTYAREGGFLYDAAEFDPEFFEISPREAAAMDPQQRLLLEVAWEALENAGIPPASLKSSPTGVFTGLMYQDYMTLPEQFTDTTAGYSLTGTSGSAASGRISYVFGLEGPALTVDTACSSSLVALHLACQALRRGECDLALAGGATVMATPTLFVEFSRQRGLAPDGRCKPFAAAADGAGWSEGVGLLVVERLSDARRNGHPVLAVVRGSAVNQDGASNGMTAPNGPSQQRVIAQALTESGLGAADVDAVEAHGTGTTLGDPIEAQALLTAYGRDRDRPLWLGSIKSNLGHTQAAAGVAGVIKMVQAINHGLLPRTLHVDEPTPHVDWSAGAVSLLTEPVPWPDTGRPRRAAVSSFSISGTNAHTIIEQAPAEQSPEEPGPAGAGPLPLLVSAASEAGLRGQARRLAEFVRKRPDADPRAVAGALATRRATLRHRAVVLASDASRLPDELPDELPGQLAALAAGTPSAGVTEGVADLNGKVAFVFPGQGAQWEGMATALLEQSAEFAEHIARCEAALAPHVSWSLDEVLRGAPTAPGLERVDVVQPVLFAVMVALAELWRSYGVEPAAVAGHSQGEIAAAHIAGALSLDDAAKVVALRSRALRELAGDGAMASVALPADEIERRLARWDGELTLAAVNGPASTVVSGSPGAVDAFLAECGGEGIRTNRVSVDYASHSPQVDRIRPALLEALADIAPQPSRIPFFSTVTGDRLDTTGLDAAYWYTNLRRPVQLERCAHALIGQGHDALIEVSPHPVVVTGLQDTVDDIGAHAVVIPTLQRGQGELTRFLSSAAHAHTRGITVDWAGRFFSGPLPPVALPTYAFQRRRYWLDGPAPKDAPSPSDDDGHFWSAVEREDLDALAAMLGPNGSTPPLEALKPALPVLSSWHRRHRERSEVDSWCYRVTWKRLAEPAVSTLRGRWLLVAPQAGDPWQDACEEAMSGLAGAETVRLEVDAGPLDRTALAERLGGLSDGLQGVVSLLALGGRDALSGTTTLLQSLGDAGIDAPLWCVTRRAVSADPLDTADDPAQARLWGLGRVAALEHADRWGGLIDLPETPDGPARERFAGVLAGTDGEDQLAIRPAGVLACRLVRAADRGGPEGAAWRPRGTVLVTGGTGALGAHVARWLARGGAERLVLVSRRGPDAPGAAELRSELRALGAEPTFAACDAADRTALERVLAEIPDEHPLTAVVHTAGVLDDGVIDALTPDRLAGVLRPKADAAAHLDELTRDRDLSAFVLFSSAAGVLGSPGQANYAAANSFLDALARRRRAQGLPALSVAWGEWGGGGMADDESARANLRRSGFSGMDPELAIAALQRALDRDETCLTVAAVDWERLWRAFAPTRRIPLLADLPEIRQAARSSGPVPEADPGSAAALRRRLLGAARPEQETILADLVRATAAAVLGHASGDEVPTRQTFKELGFDSVSALQFRNHLTREIGMKLPSTLVFDHPSPQALAQYLRTTITDEPGNGTGIIAQLDELSNSVAMASLSAAEQKTVSWRLQALLSKFEGAGGASEEPVSELESATADEVLDIIREEFGRS</sequence>
<feature type="active site" description="Proton acceptor; for dehydratase activity" evidence="9">
    <location>
        <position position="971"/>
    </location>
</feature>
<dbReference type="CDD" id="cd08956">
    <property type="entry name" value="KR_3_FAS_SDR_x"/>
    <property type="match status" value="1"/>
</dbReference>
<feature type="region of interest" description="C-terminal hotdog fold" evidence="9">
    <location>
        <begin position="1077"/>
        <end position="1214"/>
    </location>
</feature>
<name>A0A7W7MZC7_9ACTN</name>
<dbReference type="Pfam" id="PF08990">
    <property type="entry name" value="Docking"/>
    <property type="match status" value="1"/>
</dbReference>
<dbReference type="FunFam" id="3.40.47.10:FF:000019">
    <property type="entry name" value="Polyketide synthase type I"/>
    <property type="match status" value="2"/>
</dbReference>
<dbReference type="SUPFAM" id="SSF53901">
    <property type="entry name" value="Thiolase-like"/>
    <property type="match status" value="2"/>
</dbReference>
<dbReference type="InterPro" id="IPR018201">
    <property type="entry name" value="Ketoacyl_synth_AS"/>
</dbReference>
<dbReference type="Gene3D" id="6.10.140.1830">
    <property type="match status" value="1"/>
</dbReference>
<feature type="domain" description="Carrier" evidence="10">
    <location>
        <begin position="3245"/>
        <end position="3320"/>
    </location>
</feature>
<dbReference type="Proteomes" id="UP000549343">
    <property type="component" value="Unassembled WGS sequence"/>
</dbReference>
<dbReference type="Pfam" id="PF00698">
    <property type="entry name" value="Acyl_transf_1"/>
    <property type="match status" value="2"/>
</dbReference>
<dbReference type="FunFam" id="3.40.366.10:FF:000002">
    <property type="entry name" value="Probable polyketide synthase 2"/>
    <property type="match status" value="2"/>
</dbReference>
<dbReference type="InterPro" id="IPR016035">
    <property type="entry name" value="Acyl_Trfase/lysoPLipase"/>
</dbReference>
<dbReference type="InterPro" id="IPR042104">
    <property type="entry name" value="PKS_dehydratase_sf"/>
</dbReference>
<dbReference type="Pfam" id="PF00550">
    <property type="entry name" value="PP-binding"/>
    <property type="match status" value="2"/>
</dbReference>
<dbReference type="Gene3D" id="1.10.1200.10">
    <property type="entry name" value="ACP-like"/>
    <property type="match status" value="2"/>
</dbReference>
<dbReference type="InterPro" id="IPR041618">
    <property type="entry name" value="PKS_DE"/>
</dbReference>
<dbReference type="SUPFAM" id="SSF47336">
    <property type="entry name" value="ACP-like"/>
    <property type="match status" value="2"/>
</dbReference>
<dbReference type="Pfam" id="PF02801">
    <property type="entry name" value="Ketoacyl-synt_C"/>
    <property type="match status" value="2"/>
</dbReference>
<dbReference type="PROSITE" id="PS52019">
    <property type="entry name" value="PKS_MFAS_DH"/>
    <property type="match status" value="1"/>
</dbReference>
<dbReference type="SMART" id="SM00822">
    <property type="entry name" value="PKS_KR"/>
    <property type="match status" value="2"/>
</dbReference>
<evidence type="ECO:0000256" key="4">
    <source>
        <dbReference type="ARBA" id="ARBA00022553"/>
    </source>
</evidence>
<dbReference type="PANTHER" id="PTHR43775">
    <property type="entry name" value="FATTY ACID SYNTHASE"/>
    <property type="match status" value="1"/>
</dbReference>
<dbReference type="InterPro" id="IPR020807">
    <property type="entry name" value="PKS_DH"/>
</dbReference>
<evidence type="ECO:0000256" key="9">
    <source>
        <dbReference type="PROSITE-ProRule" id="PRU01363"/>
    </source>
</evidence>
<dbReference type="InterPro" id="IPR057326">
    <property type="entry name" value="KR_dom"/>
</dbReference>
<dbReference type="SMART" id="SM00823">
    <property type="entry name" value="PKS_PP"/>
    <property type="match status" value="2"/>
</dbReference>
<dbReference type="PROSITE" id="PS00606">
    <property type="entry name" value="KS3_1"/>
    <property type="match status" value="2"/>
</dbReference>
<dbReference type="InterPro" id="IPR014031">
    <property type="entry name" value="Ketoacyl_synth_C"/>
</dbReference>
<dbReference type="GO" id="GO:0004315">
    <property type="term" value="F:3-oxoacyl-[acyl-carrier-protein] synthase activity"/>
    <property type="evidence" value="ECO:0007669"/>
    <property type="project" value="InterPro"/>
</dbReference>
<dbReference type="InterPro" id="IPR015083">
    <property type="entry name" value="NorB/c/GfsB-D-like_docking"/>
</dbReference>
<dbReference type="InterPro" id="IPR055123">
    <property type="entry name" value="SpnB-like_Rossmann"/>
</dbReference>
<dbReference type="InterPro" id="IPR020841">
    <property type="entry name" value="PKS_Beta-ketoAc_synthase_dom"/>
</dbReference>
<evidence type="ECO:0000313" key="13">
    <source>
        <dbReference type="EMBL" id="MBB4775894.1"/>
    </source>
</evidence>
<dbReference type="InterPro" id="IPR049900">
    <property type="entry name" value="PKS_mFAS_DH"/>
</dbReference>
<dbReference type="InterPro" id="IPR014043">
    <property type="entry name" value="Acyl_transferase_dom"/>
</dbReference>
<evidence type="ECO:0000256" key="2">
    <source>
        <dbReference type="ARBA" id="ARBA00004792"/>
    </source>
</evidence>
<dbReference type="Pfam" id="PF08659">
    <property type="entry name" value="KR"/>
    <property type="match status" value="2"/>
</dbReference>
<dbReference type="PROSITE" id="PS50075">
    <property type="entry name" value="CARRIER"/>
    <property type="match status" value="2"/>
</dbReference>
<keyword evidence="5" id="KW-0808">Transferase</keyword>
<dbReference type="InterPro" id="IPR050091">
    <property type="entry name" value="PKS_NRPS_Biosynth_Enz"/>
</dbReference>
<comment type="caution">
    <text evidence="13">The sequence shown here is derived from an EMBL/GenBank/DDBJ whole genome shotgun (WGS) entry which is preliminary data.</text>
</comment>
<dbReference type="InterPro" id="IPR009081">
    <property type="entry name" value="PP-bd_ACP"/>
</dbReference>
<feature type="active site" description="Proton donor; for dehydratase activity" evidence="9">
    <location>
        <position position="1136"/>
    </location>
</feature>
<dbReference type="Pfam" id="PF14765">
    <property type="entry name" value="PS-DH"/>
    <property type="match status" value="1"/>
</dbReference>
<dbReference type="InterPro" id="IPR036291">
    <property type="entry name" value="NAD(P)-bd_dom_sf"/>
</dbReference>
<keyword evidence="7" id="KW-0511">Multifunctional enzyme</keyword>
<dbReference type="SMART" id="SM00825">
    <property type="entry name" value="PKS_KS"/>
    <property type="match status" value="2"/>
</dbReference>
<evidence type="ECO:0000313" key="14">
    <source>
        <dbReference type="Proteomes" id="UP000549343"/>
    </source>
</evidence>
<dbReference type="InterPro" id="IPR036736">
    <property type="entry name" value="ACP-like_sf"/>
</dbReference>
<feature type="region of interest" description="N-terminal hotdog fold" evidence="9">
    <location>
        <begin position="939"/>
        <end position="1064"/>
    </location>
</feature>
<dbReference type="Pfam" id="PF18369">
    <property type="entry name" value="PKS_DE"/>
    <property type="match status" value="1"/>
</dbReference>
<dbReference type="InterPro" id="IPR006162">
    <property type="entry name" value="Ppantetheine_attach_site"/>
</dbReference>
<evidence type="ECO:0000259" key="10">
    <source>
        <dbReference type="PROSITE" id="PS50075"/>
    </source>
</evidence>
<dbReference type="GO" id="GO:0033068">
    <property type="term" value="P:macrolide biosynthetic process"/>
    <property type="evidence" value="ECO:0007669"/>
    <property type="project" value="UniProtKB-ARBA"/>
</dbReference>
<dbReference type="Pfam" id="PF00109">
    <property type="entry name" value="ketoacyl-synt"/>
    <property type="match status" value="2"/>
</dbReference>
<organism evidence="13 14">
    <name type="scientific">Actinomadura livida</name>
    <dbReference type="NCBI Taxonomy" id="79909"/>
    <lineage>
        <taxon>Bacteria</taxon>
        <taxon>Bacillati</taxon>
        <taxon>Actinomycetota</taxon>
        <taxon>Actinomycetes</taxon>
        <taxon>Streptosporangiales</taxon>
        <taxon>Thermomonosporaceae</taxon>
        <taxon>Actinomadura</taxon>
    </lineage>
</organism>
<dbReference type="CDD" id="cd00833">
    <property type="entry name" value="PKS"/>
    <property type="match status" value="2"/>
</dbReference>
<evidence type="ECO:0000256" key="3">
    <source>
        <dbReference type="ARBA" id="ARBA00022450"/>
    </source>
</evidence>
<accession>A0A7W7MZC7</accession>
<dbReference type="PROSITE" id="PS00012">
    <property type="entry name" value="PHOSPHOPANTETHEINE"/>
    <property type="match status" value="1"/>
</dbReference>
<feature type="domain" description="Carrier" evidence="10">
    <location>
        <begin position="1705"/>
        <end position="1783"/>
    </location>
</feature>
<dbReference type="GO" id="GO:0006633">
    <property type="term" value="P:fatty acid biosynthetic process"/>
    <property type="evidence" value="ECO:0007669"/>
    <property type="project" value="InterPro"/>
</dbReference>
<dbReference type="SUPFAM" id="SSF52151">
    <property type="entry name" value="FabD/lysophospholipase-like"/>
    <property type="match status" value="2"/>
</dbReference>
<dbReference type="InterPro" id="IPR016039">
    <property type="entry name" value="Thiolase-like"/>
</dbReference>
<dbReference type="InterPro" id="IPR032821">
    <property type="entry name" value="PKS_assoc"/>
</dbReference>
<evidence type="ECO:0000259" key="11">
    <source>
        <dbReference type="PROSITE" id="PS52004"/>
    </source>
</evidence>
<dbReference type="Pfam" id="PF16197">
    <property type="entry name" value="KAsynt_C_assoc"/>
    <property type="match status" value="2"/>
</dbReference>
<dbReference type="InterPro" id="IPR020806">
    <property type="entry name" value="PKS_PP-bd"/>
</dbReference>
<dbReference type="InterPro" id="IPR016036">
    <property type="entry name" value="Malonyl_transacylase_ACP-bd"/>
</dbReference>
<dbReference type="EMBL" id="JACHMV010000001">
    <property type="protein sequence ID" value="MBB4775894.1"/>
    <property type="molecule type" value="Genomic_DNA"/>
</dbReference>
<dbReference type="Pfam" id="PF21089">
    <property type="entry name" value="PKS_DH_N"/>
    <property type="match status" value="1"/>
</dbReference>
<dbReference type="PROSITE" id="PS52004">
    <property type="entry name" value="KS3_2"/>
    <property type="match status" value="2"/>
</dbReference>
<comment type="cofactor">
    <cofactor evidence="1">
        <name>pantetheine 4'-phosphate</name>
        <dbReference type="ChEBI" id="CHEBI:47942"/>
    </cofactor>
</comment>
<dbReference type="CDD" id="cd08952">
    <property type="entry name" value="KR_1_SDR_x"/>
    <property type="match status" value="1"/>
</dbReference>
<dbReference type="Gene3D" id="3.30.70.3290">
    <property type="match status" value="2"/>
</dbReference>
<feature type="domain" description="Ketosynthase family 3 (KS3)" evidence="11">
    <location>
        <begin position="1801"/>
        <end position="2225"/>
    </location>
</feature>
<dbReference type="SUPFAM" id="SSF51735">
    <property type="entry name" value="NAD(P)-binding Rossmann-fold domains"/>
    <property type="match status" value="4"/>
</dbReference>
<dbReference type="RefSeq" id="WP_184885449.1">
    <property type="nucleotide sequence ID" value="NZ_JACHMV010000001.1"/>
</dbReference>
<evidence type="ECO:0000256" key="6">
    <source>
        <dbReference type="ARBA" id="ARBA00023194"/>
    </source>
</evidence>
<dbReference type="PANTHER" id="PTHR43775:SF51">
    <property type="entry name" value="INACTIVE PHENOLPHTHIOCEROL SYNTHESIS POLYKETIDE SYNTHASE TYPE I PKS1-RELATED"/>
    <property type="match status" value="1"/>
</dbReference>
<dbReference type="Gene3D" id="3.10.129.110">
    <property type="entry name" value="Polyketide synthase dehydratase"/>
    <property type="match status" value="1"/>
</dbReference>
<dbReference type="Gene3D" id="3.40.366.10">
    <property type="entry name" value="Malonyl-Coenzyme A Acyl Carrier Protein, domain 2"/>
    <property type="match status" value="2"/>
</dbReference>
<evidence type="ECO:0000256" key="8">
    <source>
        <dbReference type="ARBA" id="ARBA00023315"/>
    </source>
</evidence>
<dbReference type="InterPro" id="IPR001227">
    <property type="entry name" value="Ac_transferase_dom_sf"/>
</dbReference>
<dbReference type="GO" id="GO:0004312">
    <property type="term" value="F:fatty acid synthase activity"/>
    <property type="evidence" value="ECO:0007669"/>
    <property type="project" value="TreeGrafter"/>
</dbReference>